<dbReference type="InterPro" id="IPR037066">
    <property type="entry name" value="Plug_dom_sf"/>
</dbReference>
<dbReference type="InterPro" id="IPR008969">
    <property type="entry name" value="CarboxyPept-like_regulatory"/>
</dbReference>
<dbReference type="OrthoDB" id="1151166at2"/>
<dbReference type="PANTHER" id="PTHR30069:SF29">
    <property type="entry name" value="HEMOGLOBIN AND HEMOGLOBIN-HAPTOGLOBIN-BINDING PROTEIN 1-RELATED"/>
    <property type="match status" value="1"/>
</dbReference>
<evidence type="ECO:0000256" key="2">
    <source>
        <dbReference type="SAM" id="SignalP"/>
    </source>
</evidence>
<dbReference type="Gene3D" id="2.60.40.1120">
    <property type="entry name" value="Carboxypeptidase-like, regulatory domain"/>
    <property type="match status" value="1"/>
</dbReference>
<dbReference type="RefSeq" id="WP_120241144.1">
    <property type="nucleotide sequence ID" value="NZ_RAPQ01000011.1"/>
</dbReference>
<dbReference type="SUPFAM" id="SSF49464">
    <property type="entry name" value="Carboxypeptidase regulatory domain-like"/>
    <property type="match status" value="1"/>
</dbReference>
<keyword evidence="1 2" id="KW-0732">Signal</keyword>
<feature type="chain" id="PRO_5019465404" evidence="2">
    <location>
        <begin position="22"/>
        <end position="924"/>
    </location>
</feature>
<evidence type="ECO:0000256" key="1">
    <source>
        <dbReference type="ARBA" id="ARBA00022729"/>
    </source>
</evidence>
<dbReference type="EMBL" id="RAPQ01000011">
    <property type="protein sequence ID" value="RKD98553.1"/>
    <property type="molecule type" value="Genomic_DNA"/>
</dbReference>
<organism evidence="4 5">
    <name type="scientific">Marinifilum flexuosum</name>
    <dbReference type="NCBI Taxonomy" id="1117708"/>
    <lineage>
        <taxon>Bacteria</taxon>
        <taxon>Pseudomonadati</taxon>
        <taxon>Bacteroidota</taxon>
        <taxon>Bacteroidia</taxon>
        <taxon>Marinilabiliales</taxon>
        <taxon>Marinifilaceae</taxon>
    </lineage>
</organism>
<keyword evidence="4" id="KW-0675">Receptor</keyword>
<dbReference type="Proteomes" id="UP000284531">
    <property type="component" value="Unassembled WGS sequence"/>
</dbReference>
<dbReference type="GO" id="GO:0009279">
    <property type="term" value="C:cell outer membrane"/>
    <property type="evidence" value="ECO:0007669"/>
    <property type="project" value="TreeGrafter"/>
</dbReference>
<keyword evidence="5" id="KW-1185">Reference proteome</keyword>
<dbReference type="Pfam" id="PF07715">
    <property type="entry name" value="Plug"/>
    <property type="match status" value="1"/>
</dbReference>
<dbReference type="GO" id="GO:0015344">
    <property type="term" value="F:siderophore uptake transmembrane transporter activity"/>
    <property type="evidence" value="ECO:0007669"/>
    <property type="project" value="TreeGrafter"/>
</dbReference>
<dbReference type="AlphaFoldDB" id="A0A419WSV0"/>
<evidence type="ECO:0000313" key="4">
    <source>
        <dbReference type="EMBL" id="RKD98553.1"/>
    </source>
</evidence>
<sequence length="924" mass="105198">MKLSSLILLFVFGITMIPSQAISQTHQSVKGRVLSKESGKAIAFATVVLNESQKWSTTNLKGEFSIDNVRNGEYTIIVSCLGYKKLQDTISITEPRNPFVLYMSVESHDLSEVIVIAEESRENGTSSTIKKEALKHLQPSSFADILELLPGGVSQKNSMTTMKLISLREPGSASSFSNGSYDFNSSFGTSFVIDGQAISNDAELQNVTGSYSSEYLISRRNTTGKGVDMRLISTDNIESVEIVRGIPSVKYGDLTSGLVNIKRTYNAKPLTARIKADPGSKLFSIGKGVDLGGSKSLNADIDYLDYKSDPRNPKVNYSRITGSVRYGSRSESENGLLTFNANADYTGSFDETKKDPEIDLPETDKYKSKYNKVSAGTTLSWKSYKTTFFKGIEARINGSYTHNQKIIDKSVLGNNTPIMTNRVEGEFYSEYLPSSYLSHLIVDGKPFYLFADISLDFQWDVFNVKQNILLGAEWRYNKNFGDGEVYDVNRPMYPGNGRPRASKDIPSIQRLSFYMEDKLSVPIANHRLNFQGGIRATQAMNMASDYALSGKFYFDPRVNMAWRFPKFNLFNRSGYVELTGGYGMHTKFPGLTHLYPDMLYLDMVQLNYFSQNKDLRQVHYKTKMIDPVNYQLKPNRNEKIELGFNLKLGKARAYVTAYHELLKNGFKRLGYFETMDFKLYDVSSGPHPDELSEPPLVEQFDYESRKKFIYYSKRANGAREEKVGLEYQIDLGEIDAIHSRVSINGAWMRAKYDLSDATYKHPSTVIDGNDYPYIGYYNWDKGKEYEQFNTNFRADTHIEEFGLMFSTTIQCMWYHQFRYNPNDGMPDYYFDMAGNQFAYKESHTTDPLLRFLYYKPSPNAFDLYRTPIGIDVNLTVSKSIGDQMELSFYVNRILDYHPNYTRSDGTKVTRKVSPYFGMELNINL</sequence>
<dbReference type="GO" id="GO:0044718">
    <property type="term" value="P:siderophore transmembrane transport"/>
    <property type="evidence" value="ECO:0007669"/>
    <property type="project" value="TreeGrafter"/>
</dbReference>
<protein>
    <submittedName>
        <fullName evidence="4">TonB-dependent receptor-like protein</fullName>
    </submittedName>
</protein>
<name>A0A419WSV0_9BACT</name>
<evidence type="ECO:0000313" key="5">
    <source>
        <dbReference type="Proteomes" id="UP000284531"/>
    </source>
</evidence>
<accession>A0A419WSV0</accession>
<feature type="domain" description="TonB-dependent receptor plug" evidence="3">
    <location>
        <begin position="124"/>
        <end position="255"/>
    </location>
</feature>
<dbReference type="Pfam" id="PF13715">
    <property type="entry name" value="CarbopepD_reg_2"/>
    <property type="match status" value="1"/>
</dbReference>
<dbReference type="InterPro" id="IPR039426">
    <property type="entry name" value="TonB-dep_rcpt-like"/>
</dbReference>
<dbReference type="Gene3D" id="2.170.130.10">
    <property type="entry name" value="TonB-dependent receptor, plug domain"/>
    <property type="match status" value="1"/>
</dbReference>
<gene>
    <name evidence="4" type="ORF">BXY64_3412</name>
</gene>
<dbReference type="PANTHER" id="PTHR30069">
    <property type="entry name" value="TONB-DEPENDENT OUTER MEMBRANE RECEPTOR"/>
    <property type="match status" value="1"/>
</dbReference>
<dbReference type="SUPFAM" id="SSF56935">
    <property type="entry name" value="Porins"/>
    <property type="match status" value="1"/>
</dbReference>
<dbReference type="InterPro" id="IPR012910">
    <property type="entry name" value="Plug_dom"/>
</dbReference>
<proteinExistence type="predicted"/>
<feature type="signal peptide" evidence="2">
    <location>
        <begin position="1"/>
        <end position="21"/>
    </location>
</feature>
<reference evidence="4 5" key="1">
    <citation type="submission" date="2018-09" db="EMBL/GenBank/DDBJ databases">
        <title>Genomic Encyclopedia of Archaeal and Bacterial Type Strains, Phase II (KMG-II): from individual species to whole genera.</title>
        <authorList>
            <person name="Goeker M."/>
        </authorList>
    </citation>
    <scope>NUCLEOTIDE SEQUENCE [LARGE SCALE GENOMIC DNA]</scope>
    <source>
        <strain evidence="4 5">DSM 21950</strain>
    </source>
</reference>
<evidence type="ECO:0000259" key="3">
    <source>
        <dbReference type="Pfam" id="PF07715"/>
    </source>
</evidence>
<comment type="caution">
    <text evidence="4">The sequence shown here is derived from an EMBL/GenBank/DDBJ whole genome shotgun (WGS) entry which is preliminary data.</text>
</comment>